<dbReference type="GO" id="GO:0005484">
    <property type="term" value="F:SNAP receptor activity"/>
    <property type="evidence" value="ECO:0007669"/>
    <property type="project" value="InterPro"/>
</dbReference>
<proteinExistence type="inferred from homology"/>
<dbReference type="EMBL" id="JACGWO010000001">
    <property type="protein sequence ID" value="KAK4436983.1"/>
    <property type="molecule type" value="Genomic_DNA"/>
</dbReference>
<dbReference type="PANTHER" id="PTHR36390:SF1">
    <property type="entry name" value="MYOSIN HEAVY CHAIN-LIKE PROTEIN"/>
    <property type="match status" value="1"/>
</dbReference>
<dbReference type="InterPro" id="IPR044766">
    <property type="entry name" value="NPSN/SNAP25-like_N_SNARE"/>
</dbReference>
<dbReference type="CDD" id="cd15841">
    <property type="entry name" value="SNARE_Qc"/>
    <property type="match status" value="1"/>
</dbReference>
<keyword evidence="4" id="KW-0653">Protein transport</keyword>
<evidence type="ECO:0000256" key="1">
    <source>
        <dbReference type="ARBA" id="ARBA00004370"/>
    </source>
</evidence>
<dbReference type="GO" id="GO:0031201">
    <property type="term" value="C:SNARE complex"/>
    <property type="evidence" value="ECO:0007669"/>
    <property type="project" value="InterPro"/>
</dbReference>
<evidence type="ECO:0000256" key="4">
    <source>
        <dbReference type="ARBA" id="ARBA00022927"/>
    </source>
</evidence>
<dbReference type="Proteomes" id="UP001293254">
    <property type="component" value="Unassembled WGS sequence"/>
</dbReference>
<comment type="subcellular location">
    <subcellularLocation>
        <location evidence="1">Membrane</location>
    </subcellularLocation>
</comment>
<evidence type="ECO:0000256" key="5">
    <source>
        <dbReference type="ARBA" id="ARBA00023136"/>
    </source>
</evidence>
<dbReference type="InterPro" id="IPR000727">
    <property type="entry name" value="T_SNARE_dom"/>
</dbReference>
<comment type="similarity">
    <text evidence="2">Belongs to the SNAP-25 family.</text>
</comment>
<accession>A0AAE2CWF5</accession>
<feature type="compositionally biased region" description="Polar residues" evidence="7">
    <location>
        <begin position="476"/>
        <end position="485"/>
    </location>
</feature>
<evidence type="ECO:0000256" key="6">
    <source>
        <dbReference type="SAM" id="Coils"/>
    </source>
</evidence>
<dbReference type="GO" id="GO:0015031">
    <property type="term" value="P:protein transport"/>
    <property type="evidence" value="ECO:0007669"/>
    <property type="project" value="UniProtKB-KW"/>
</dbReference>
<evidence type="ECO:0000256" key="2">
    <source>
        <dbReference type="ARBA" id="ARBA00009480"/>
    </source>
</evidence>
<sequence>MSFSCRGQQAPHYGNHAELNALQSMSGRLSGGSESSLDADELLEIRERFKELTKEKEMLRDSKSQSFDLIRKLEFHVKTLSKSREDDKKRIADLERELSNCSQEIDYLQDQLNMRNLDLNSLGEQVCSLQLKLADMEDLAEEVGRLREQMKISEPERSFLVQDIEDKEVLIRYSASRIEKLEESISSMALEYQCEIESTKLESVALEHTLFDTKKLLEERTLENSRMNVLIQDLELRLQEANKVIQSLDKENKDLNKKLWKSDMNTKAFVRKVEEQFHQWYRKTDDQSSSELEKNMSTYGNLLGPLLSKLAIPRPSDADLRTEVAEMSRQIDDYERLIRQLKEELREERLKAKEEVEDLAQEMAELRYQLTSMLDEECKRRASIEQISLQRISELEAQIAKERQKSISSQDLIRRYSRSSSPIQDYHHLIPFQGHLGTQRNSFTDQRFSKHNSADPGFPVNTRNNPFDSDDELDNKQTLKISGRTSSDELDNKQTLKSSGRTSSEPSLFTSDLSTNPFDDGEIKGTASSQNYLSSAAKNKYKNDFRDAGGLENQTVQELENYAVYKAEETTKSVNHCLKIAEDIREDATKTLVTLHQQGEQITRTHMVAADMDHDLSRGEKLLGSLGGMFSKTWKPKKTRPITGPVITRDDPVQRRGNHLEQRERLGLSSSKERSHTRTPPPEPTNALQKVEVEKVKQDDALSDLSNILGELKDMAIDMGSEIDRQNKALDHVQDDVEELNFRVKGANQRTRRLLGK</sequence>
<feature type="coiled-coil region" evidence="6">
    <location>
        <begin position="723"/>
        <end position="750"/>
    </location>
</feature>
<feature type="coiled-coil region" evidence="6">
    <location>
        <begin position="42"/>
        <end position="149"/>
    </location>
</feature>
<dbReference type="FunFam" id="1.20.5.110:FF:000031">
    <property type="entry name" value="SNAP25 homologous protein SNAP33"/>
    <property type="match status" value="1"/>
</dbReference>
<protein>
    <submittedName>
        <fullName evidence="9">SNAP25 homologous protein SNAP33</fullName>
    </submittedName>
</protein>
<dbReference type="SMART" id="SM00397">
    <property type="entry name" value="t_SNARE"/>
    <property type="match status" value="2"/>
</dbReference>
<feature type="region of interest" description="Disordered" evidence="7">
    <location>
        <begin position="447"/>
        <end position="526"/>
    </location>
</feature>
<evidence type="ECO:0000313" key="10">
    <source>
        <dbReference type="Proteomes" id="UP001293254"/>
    </source>
</evidence>
<comment type="caution">
    <text evidence="9">The sequence shown here is derived from an EMBL/GenBank/DDBJ whole genome shotgun (WGS) entry which is preliminary data.</text>
</comment>
<reference evidence="9" key="1">
    <citation type="submission" date="2020-06" db="EMBL/GenBank/DDBJ databases">
        <authorList>
            <person name="Li T."/>
            <person name="Hu X."/>
            <person name="Zhang T."/>
            <person name="Song X."/>
            <person name="Zhang H."/>
            <person name="Dai N."/>
            <person name="Sheng W."/>
            <person name="Hou X."/>
            <person name="Wei L."/>
        </authorList>
    </citation>
    <scope>NUCLEOTIDE SEQUENCE</scope>
    <source>
        <strain evidence="9">3651</strain>
        <tissue evidence="9">Leaf</tissue>
    </source>
</reference>
<feature type="coiled-coil region" evidence="6">
    <location>
        <begin position="317"/>
        <end position="376"/>
    </location>
</feature>
<dbReference type="SUPFAM" id="SSF58038">
    <property type="entry name" value="SNARE fusion complex"/>
    <property type="match status" value="2"/>
</dbReference>
<feature type="compositionally biased region" description="Polar residues" evidence="7">
    <location>
        <begin position="495"/>
        <end position="517"/>
    </location>
</feature>
<keyword evidence="3" id="KW-0813">Transport</keyword>
<evidence type="ECO:0000313" key="9">
    <source>
        <dbReference type="EMBL" id="KAK4436983.1"/>
    </source>
</evidence>
<evidence type="ECO:0000256" key="7">
    <source>
        <dbReference type="SAM" id="MobiDB-lite"/>
    </source>
</evidence>
<dbReference type="Gene3D" id="1.20.5.110">
    <property type="match status" value="2"/>
</dbReference>
<dbReference type="AlphaFoldDB" id="A0AAE2CWF5"/>
<keyword evidence="5" id="KW-0472">Membrane</keyword>
<evidence type="ECO:0000259" key="8">
    <source>
        <dbReference type="PROSITE" id="PS50192"/>
    </source>
</evidence>
<keyword evidence="6" id="KW-0175">Coiled coil</keyword>
<evidence type="ECO:0000256" key="3">
    <source>
        <dbReference type="ARBA" id="ARBA00022448"/>
    </source>
</evidence>
<feature type="domain" description="T-SNARE coiled-coil homology" evidence="8">
    <location>
        <begin position="697"/>
        <end position="754"/>
    </location>
</feature>
<feature type="coiled-coil region" evidence="6">
    <location>
        <begin position="224"/>
        <end position="258"/>
    </location>
</feature>
<feature type="compositionally biased region" description="Basic and acidic residues" evidence="7">
    <location>
        <begin position="648"/>
        <end position="676"/>
    </location>
</feature>
<keyword evidence="10" id="KW-1185">Reference proteome</keyword>
<dbReference type="FunFam" id="1.20.5.110:FF:000040">
    <property type="entry name" value="SNAP25 homologous protein SNAP33"/>
    <property type="match status" value="1"/>
</dbReference>
<gene>
    <name evidence="9" type="ORF">Salat_0032200</name>
</gene>
<name>A0AAE2CWF5_9LAMI</name>
<dbReference type="PROSITE" id="PS50192">
    <property type="entry name" value="T_SNARE"/>
    <property type="match status" value="1"/>
</dbReference>
<feature type="region of interest" description="Disordered" evidence="7">
    <location>
        <begin position="634"/>
        <end position="687"/>
    </location>
</feature>
<dbReference type="CDD" id="cd15861">
    <property type="entry name" value="SNARE_SNAP25N_23N_29N_SEC9N"/>
    <property type="match status" value="1"/>
</dbReference>
<reference evidence="9" key="2">
    <citation type="journal article" date="2024" name="Plant">
        <title>Genomic evolution and insights into agronomic trait innovations of Sesamum species.</title>
        <authorList>
            <person name="Miao H."/>
            <person name="Wang L."/>
            <person name="Qu L."/>
            <person name="Liu H."/>
            <person name="Sun Y."/>
            <person name="Le M."/>
            <person name="Wang Q."/>
            <person name="Wei S."/>
            <person name="Zheng Y."/>
            <person name="Lin W."/>
            <person name="Duan Y."/>
            <person name="Cao H."/>
            <person name="Xiong S."/>
            <person name="Wang X."/>
            <person name="Wei L."/>
            <person name="Li C."/>
            <person name="Ma Q."/>
            <person name="Ju M."/>
            <person name="Zhao R."/>
            <person name="Li G."/>
            <person name="Mu C."/>
            <person name="Tian Q."/>
            <person name="Mei H."/>
            <person name="Zhang T."/>
            <person name="Gao T."/>
            <person name="Zhang H."/>
        </authorList>
    </citation>
    <scope>NUCLEOTIDE SEQUENCE</scope>
    <source>
        <strain evidence="9">3651</strain>
    </source>
</reference>
<organism evidence="9 10">
    <name type="scientific">Sesamum alatum</name>
    <dbReference type="NCBI Taxonomy" id="300844"/>
    <lineage>
        <taxon>Eukaryota</taxon>
        <taxon>Viridiplantae</taxon>
        <taxon>Streptophyta</taxon>
        <taxon>Embryophyta</taxon>
        <taxon>Tracheophyta</taxon>
        <taxon>Spermatophyta</taxon>
        <taxon>Magnoliopsida</taxon>
        <taxon>eudicotyledons</taxon>
        <taxon>Gunneridae</taxon>
        <taxon>Pentapetalae</taxon>
        <taxon>asterids</taxon>
        <taxon>lamiids</taxon>
        <taxon>Lamiales</taxon>
        <taxon>Pedaliaceae</taxon>
        <taxon>Sesamum</taxon>
    </lineage>
</organism>
<dbReference type="GO" id="GO:0016192">
    <property type="term" value="P:vesicle-mediated transport"/>
    <property type="evidence" value="ECO:0007669"/>
    <property type="project" value="UniProtKB-ARBA"/>
</dbReference>
<dbReference type="PANTHER" id="PTHR36390">
    <property type="entry name" value="MYOSIN HEAVY CHAIN-LIKE PROTEIN"/>
    <property type="match status" value="1"/>
</dbReference>